<proteinExistence type="predicted"/>
<dbReference type="VEuPathDB" id="FungiDB:Z518_08383"/>
<dbReference type="OrthoDB" id="5342924at2759"/>
<dbReference type="RefSeq" id="XP_013269578.1">
    <property type="nucleotide sequence ID" value="XM_013414124.1"/>
</dbReference>
<dbReference type="STRING" id="1442369.A0A0D2FKH6"/>
<accession>A0A0D2FKH6</accession>
<dbReference type="Proteomes" id="UP000053617">
    <property type="component" value="Unassembled WGS sequence"/>
</dbReference>
<dbReference type="GeneID" id="25296454"/>
<organism evidence="1 2">
    <name type="scientific">Rhinocladiella mackenziei CBS 650.93</name>
    <dbReference type="NCBI Taxonomy" id="1442369"/>
    <lineage>
        <taxon>Eukaryota</taxon>
        <taxon>Fungi</taxon>
        <taxon>Dikarya</taxon>
        <taxon>Ascomycota</taxon>
        <taxon>Pezizomycotina</taxon>
        <taxon>Eurotiomycetes</taxon>
        <taxon>Chaetothyriomycetidae</taxon>
        <taxon>Chaetothyriales</taxon>
        <taxon>Herpotrichiellaceae</taxon>
        <taxon>Rhinocladiella</taxon>
    </lineage>
</organism>
<name>A0A0D2FKH6_9EURO</name>
<dbReference type="AlphaFoldDB" id="A0A0D2FKH6"/>
<sequence>MIFGLKGVDLANNFELIRGLRYSGNFRGDACETAILGVRTVEAMYHKTVLQDWTREVLSIPWNPHGKGTTLSEYKYYRSLTATTPSRIPAVRVSCTPAQNLSRSDSKVRVPFLEPNGCSGGSQMSQFVEFDMSNNSSTNNIHATWGRLVAW</sequence>
<reference evidence="1 2" key="1">
    <citation type="submission" date="2015-01" db="EMBL/GenBank/DDBJ databases">
        <title>The Genome Sequence of Rhinocladiella mackenzie CBS 650.93.</title>
        <authorList>
            <consortium name="The Broad Institute Genomics Platform"/>
            <person name="Cuomo C."/>
            <person name="de Hoog S."/>
            <person name="Gorbushina A."/>
            <person name="Stielow B."/>
            <person name="Teixiera M."/>
            <person name="Abouelleil A."/>
            <person name="Chapman S.B."/>
            <person name="Priest M."/>
            <person name="Young S.K."/>
            <person name="Wortman J."/>
            <person name="Nusbaum C."/>
            <person name="Birren B."/>
        </authorList>
    </citation>
    <scope>NUCLEOTIDE SEQUENCE [LARGE SCALE GENOMIC DNA]</scope>
    <source>
        <strain evidence="1 2">CBS 650.93</strain>
    </source>
</reference>
<evidence type="ECO:0000313" key="1">
    <source>
        <dbReference type="EMBL" id="KIX02442.1"/>
    </source>
</evidence>
<dbReference type="HOGENOM" id="CLU_1732492_0_0_1"/>
<gene>
    <name evidence="1" type="ORF">Z518_08383</name>
</gene>
<protein>
    <submittedName>
        <fullName evidence="1">Uncharacterized protein</fullName>
    </submittedName>
</protein>
<keyword evidence="2" id="KW-1185">Reference proteome</keyword>
<dbReference type="EMBL" id="KN847480">
    <property type="protein sequence ID" value="KIX02442.1"/>
    <property type="molecule type" value="Genomic_DNA"/>
</dbReference>
<evidence type="ECO:0000313" key="2">
    <source>
        <dbReference type="Proteomes" id="UP000053617"/>
    </source>
</evidence>